<evidence type="ECO:0000256" key="1">
    <source>
        <dbReference type="ARBA" id="ARBA00023125"/>
    </source>
</evidence>
<reference evidence="4 5" key="1">
    <citation type="submission" date="2016-01" db="EMBL/GenBank/DDBJ databases">
        <title>Genome sequencing of Roseivirga spongicola UST030701-084.</title>
        <authorList>
            <person name="Selvaratnam C."/>
            <person name="Thevarajoo S."/>
            <person name="Goh K.M."/>
            <person name="Ee R."/>
            <person name="Chan K.-G."/>
            <person name="Chong C.S."/>
        </authorList>
    </citation>
    <scope>NUCLEOTIDE SEQUENCE [LARGE SCALE GENOMIC DNA]</scope>
    <source>
        <strain evidence="4 5">UST030701-084</strain>
    </source>
</reference>
<dbReference type="InterPro" id="IPR050624">
    <property type="entry name" value="HTH-type_Tx_Regulator"/>
</dbReference>
<sequence>MEVRDKIIEKAGELMLQYGVRTVTMDDISRDLGISKKTIYQYFKDKKDLINQITDSFLSMERDRFGSVETECVDSVHSLMLISQCLRESMKDMKLNVLNDLQKFYPEAWKMYESFKKDTMLCSITRVIIRGQEEGYFRKELDPELMAYVRIEQVQAVMLNQHSLPREKYTLTEVQMQLFDHFAHGLFTIEGHQLFNQYTKEKLKQNETLN</sequence>
<gene>
    <name evidence="4" type="ORF">AWW68_08340</name>
</gene>
<dbReference type="InterPro" id="IPR036271">
    <property type="entry name" value="Tet_transcr_reg_TetR-rel_C_sf"/>
</dbReference>
<dbReference type="SUPFAM" id="SSF48498">
    <property type="entry name" value="Tetracyclin repressor-like, C-terminal domain"/>
    <property type="match status" value="1"/>
</dbReference>
<dbReference type="PRINTS" id="PR00455">
    <property type="entry name" value="HTHTETR"/>
</dbReference>
<organism evidence="4 5">
    <name type="scientific">Roseivirga spongicola</name>
    <dbReference type="NCBI Taxonomy" id="333140"/>
    <lineage>
        <taxon>Bacteria</taxon>
        <taxon>Pseudomonadati</taxon>
        <taxon>Bacteroidota</taxon>
        <taxon>Cytophagia</taxon>
        <taxon>Cytophagales</taxon>
        <taxon>Roseivirgaceae</taxon>
        <taxon>Roseivirga</taxon>
    </lineage>
</organism>
<dbReference type="Gene3D" id="1.10.10.60">
    <property type="entry name" value="Homeodomain-like"/>
    <property type="match status" value="1"/>
</dbReference>
<dbReference type="PANTHER" id="PTHR43479:SF11">
    <property type="entry name" value="ACREF_ENVCD OPERON REPRESSOR-RELATED"/>
    <property type="match status" value="1"/>
</dbReference>
<dbReference type="InterPro" id="IPR001647">
    <property type="entry name" value="HTH_TetR"/>
</dbReference>
<dbReference type="PANTHER" id="PTHR43479">
    <property type="entry name" value="ACREF/ENVCD OPERON REPRESSOR-RELATED"/>
    <property type="match status" value="1"/>
</dbReference>
<dbReference type="Proteomes" id="UP000075606">
    <property type="component" value="Unassembled WGS sequence"/>
</dbReference>
<evidence type="ECO:0000313" key="5">
    <source>
        <dbReference type="Proteomes" id="UP000075606"/>
    </source>
</evidence>
<dbReference type="PROSITE" id="PS50977">
    <property type="entry name" value="HTH_TETR_2"/>
    <property type="match status" value="1"/>
</dbReference>
<dbReference type="RefSeq" id="WP_068219790.1">
    <property type="nucleotide sequence ID" value="NZ_CP139724.1"/>
</dbReference>
<keyword evidence="1 2" id="KW-0238">DNA-binding</keyword>
<dbReference type="OrthoDB" id="881297at2"/>
<comment type="caution">
    <text evidence="4">The sequence shown here is derived from an EMBL/GenBank/DDBJ whole genome shotgun (WGS) entry which is preliminary data.</text>
</comment>
<feature type="domain" description="HTH tetR-type" evidence="3">
    <location>
        <begin position="1"/>
        <end position="61"/>
    </location>
</feature>
<dbReference type="EMBL" id="LRPC01000012">
    <property type="protein sequence ID" value="KYG75829.1"/>
    <property type="molecule type" value="Genomic_DNA"/>
</dbReference>
<accession>A0A150XAR8</accession>
<dbReference type="GO" id="GO:0003677">
    <property type="term" value="F:DNA binding"/>
    <property type="evidence" value="ECO:0007669"/>
    <property type="project" value="UniProtKB-UniRule"/>
</dbReference>
<dbReference type="Gene3D" id="1.10.357.10">
    <property type="entry name" value="Tetracycline Repressor, domain 2"/>
    <property type="match status" value="1"/>
</dbReference>
<proteinExistence type="predicted"/>
<keyword evidence="5" id="KW-1185">Reference proteome</keyword>
<name>A0A150XAR8_9BACT</name>
<evidence type="ECO:0000256" key="2">
    <source>
        <dbReference type="PROSITE-ProRule" id="PRU00335"/>
    </source>
</evidence>
<protein>
    <recommendedName>
        <fullName evidence="3">HTH tetR-type domain-containing protein</fullName>
    </recommendedName>
</protein>
<evidence type="ECO:0000259" key="3">
    <source>
        <dbReference type="PROSITE" id="PS50977"/>
    </source>
</evidence>
<dbReference type="AlphaFoldDB" id="A0A150XAR8"/>
<evidence type="ECO:0000313" key="4">
    <source>
        <dbReference type="EMBL" id="KYG75829.1"/>
    </source>
</evidence>
<dbReference type="STRING" id="333140.AWW68_08340"/>
<dbReference type="SUPFAM" id="SSF46689">
    <property type="entry name" value="Homeodomain-like"/>
    <property type="match status" value="1"/>
</dbReference>
<dbReference type="InterPro" id="IPR009057">
    <property type="entry name" value="Homeodomain-like_sf"/>
</dbReference>
<feature type="DNA-binding region" description="H-T-H motif" evidence="2">
    <location>
        <begin position="24"/>
        <end position="43"/>
    </location>
</feature>
<dbReference type="Pfam" id="PF00440">
    <property type="entry name" value="TetR_N"/>
    <property type="match status" value="1"/>
</dbReference>